<accession>A0A6A7KCS9</accession>
<keyword evidence="1" id="KW-1133">Transmembrane helix</keyword>
<sequence length="167" mass="19023">MKNHQKYIVIASIVLAMILILSGRGCISNNRDANKTQNEKMEKQNVTTQILNASSTYLVGNWKIDYMDIINYEHDSTTGIPNLDLYKQPSSYTFSHIGGGLTLENEYPVVNTEYNGKKFLLEVDLKIMDVVFDGELIDNDHWQGTLEYIANEDRILSKCAVKATRIR</sequence>
<protein>
    <submittedName>
        <fullName evidence="2">Uncharacterized protein</fullName>
    </submittedName>
</protein>
<keyword evidence="1" id="KW-0472">Membrane</keyword>
<dbReference type="RefSeq" id="WP_152806978.1">
    <property type="nucleotide sequence ID" value="NZ_WHNX01000063.1"/>
</dbReference>
<reference evidence="2 3" key="1">
    <citation type="submission" date="2019-10" db="EMBL/GenBank/DDBJ databases">
        <title>Alkalibaculum tamaniensis sp.nov., a new alkaliphilic acetogen, isolated on methoxylated aromatics from a mud volcano.</title>
        <authorList>
            <person name="Khomyakova M.A."/>
            <person name="Merkel A.Y."/>
            <person name="Bonch-Osmolovskaya E.A."/>
            <person name="Slobodkin A.I."/>
        </authorList>
    </citation>
    <scope>NUCLEOTIDE SEQUENCE [LARGE SCALE GENOMIC DNA]</scope>
    <source>
        <strain evidence="2 3">M08DMB</strain>
    </source>
</reference>
<organism evidence="2 3">
    <name type="scientific">Alkalibaculum sporogenes</name>
    <dbReference type="NCBI Taxonomy" id="2655001"/>
    <lineage>
        <taxon>Bacteria</taxon>
        <taxon>Bacillati</taxon>
        <taxon>Bacillota</taxon>
        <taxon>Clostridia</taxon>
        <taxon>Eubacteriales</taxon>
        <taxon>Eubacteriaceae</taxon>
        <taxon>Alkalibaculum</taxon>
    </lineage>
</organism>
<evidence type="ECO:0000256" key="1">
    <source>
        <dbReference type="SAM" id="Phobius"/>
    </source>
</evidence>
<proteinExistence type="predicted"/>
<dbReference type="EMBL" id="WHNX01000063">
    <property type="protein sequence ID" value="MPW27339.1"/>
    <property type="molecule type" value="Genomic_DNA"/>
</dbReference>
<keyword evidence="1" id="KW-0812">Transmembrane</keyword>
<name>A0A6A7KCS9_9FIRM</name>
<feature type="transmembrane region" description="Helical" evidence="1">
    <location>
        <begin position="7"/>
        <end position="25"/>
    </location>
</feature>
<evidence type="ECO:0000313" key="2">
    <source>
        <dbReference type="EMBL" id="MPW27339.1"/>
    </source>
</evidence>
<dbReference type="Proteomes" id="UP000440004">
    <property type="component" value="Unassembled WGS sequence"/>
</dbReference>
<gene>
    <name evidence="2" type="ORF">GC105_16355</name>
</gene>
<comment type="caution">
    <text evidence="2">The sequence shown here is derived from an EMBL/GenBank/DDBJ whole genome shotgun (WGS) entry which is preliminary data.</text>
</comment>
<dbReference type="AlphaFoldDB" id="A0A6A7KCS9"/>
<keyword evidence="3" id="KW-1185">Reference proteome</keyword>
<evidence type="ECO:0000313" key="3">
    <source>
        <dbReference type="Proteomes" id="UP000440004"/>
    </source>
</evidence>